<reference evidence="2 3" key="1">
    <citation type="submission" date="2019-07" db="EMBL/GenBank/DDBJ databases">
        <title>Cryptosporangium phraense sp. nov., isolated from plant litter.</title>
        <authorList>
            <person name="Suriyachadkun C."/>
        </authorList>
    </citation>
    <scope>NUCLEOTIDE SEQUENCE [LARGE SCALE GENOMIC DNA]</scope>
    <source>
        <strain evidence="2 3">A-T 5661</strain>
    </source>
</reference>
<sequence>MTVSGIFEDRAYVTAFERNRYVAAHRAEEYAAEAIKEAPDVAHLEVLDVGAGTGQFAGPLHRAAASRSSSHQIILLDNSTEMASHLRTASAELGPSVRAVTDDFWHYRNSASDVHVTLFSESIHLLGDLDKVIAAVAGFSAPRGVLALRIATREQVHARPWYQWYPDALAIDLMRHPSKAELMKYLHDAGYDAYSREADESRVMSAHELGEMLEAQSFSALRLMDGHAFGEGVRRMRKDLRRAGDVHFDYRLTWTIARLREGNGG</sequence>
<dbReference type="OrthoDB" id="9797252at2"/>
<name>A0A545AR37_9ACTN</name>
<dbReference type="InterPro" id="IPR029063">
    <property type="entry name" value="SAM-dependent_MTases_sf"/>
</dbReference>
<keyword evidence="2" id="KW-0489">Methyltransferase</keyword>
<dbReference type="EMBL" id="VIRS01000011">
    <property type="protein sequence ID" value="TQS43799.1"/>
    <property type="molecule type" value="Genomic_DNA"/>
</dbReference>
<dbReference type="SUPFAM" id="SSF53335">
    <property type="entry name" value="S-adenosyl-L-methionine-dependent methyltransferases"/>
    <property type="match status" value="1"/>
</dbReference>
<protein>
    <submittedName>
        <fullName evidence="2">Class I SAM-dependent methyltransferase</fullName>
    </submittedName>
</protein>
<accession>A0A545AR37</accession>
<proteinExistence type="predicted"/>
<dbReference type="Gene3D" id="3.40.50.150">
    <property type="entry name" value="Vaccinia Virus protein VP39"/>
    <property type="match status" value="1"/>
</dbReference>
<dbReference type="RefSeq" id="WP_142705711.1">
    <property type="nucleotide sequence ID" value="NZ_VIRS01000011.1"/>
</dbReference>
<gene>
    <name evidence="2" type="ORF">FL583_17385</name>
</gene>
<dbReference type="InterPro" id="IPR041698">
    <property type="entry name" value="Methyltransf_25"/>
</dbReference>
<dbReference type="GO" id="GO:0032259">
    <property type="term" value="P:methylation"/>
    <property type="evidence" value="ECO:0007669"/>
    <property type="project" value="UniProtKB-KW"/>
</dbReference>
<dbReference type="Pfam" id="PF13649">
    <property type="entry name" value="Methyltransf_25"/>
    <property type="match status" value="1"/>
</dbReference>
<evidence type="ECO:0000313" key="3">
    <source>
        <dbReference type="Proteomes" id="UP000317982"/>
    </source>
</evidence>
<dbReference type="Proteomes" id="UP000317982">
    <property type="component" value="Unassembled WGS sequence"/>
</dbReference>
<dbReference type="GO" id="GO:0008168">
    <property type="term" value="F:methyltransferase activity"/>
    <property type="evidence" value="ECO:0007669"/>
    <property type="project" value="UniProtKB-KW"/>
</dbReference>
<organism evidence="2 3">
    <name type="scientific">Cryptosporangium phraense</name>
    <dbReference type="NCBI Taxonomy" id="2593070"/>
    <lineage>
        <taxon>Bacteria</taxon>
        <taxon>Bacillati</taxon>
        <taxon>Actinomycetota</taxon>
        <taxon>Actinomycetes</taxon>
        <taxon>Cryptosporangiales</taxon>
        <taxon>Cryptosporangiaceae</taxon>
        <taxon>Cryptosporangium</taxon>
    </lineage>
</organism>
<evidence type="ECO:0000259" key="1">
    <source>
        <dbReference type="Pfam" id="PF13649"/>
    </source>
</evidence>
<keyword evidence="3" id="KW-1185">Reference proteome</keyword>
<evidence type="ECO:0000313" key="2">
    <source>
        <dbReference type="EMBL" id="TQS43799.1"/>
    </source>
</evidence>
<comment type="caution">
    <text evidence="2">The sequence shown here is derived from an EMBL/GenBank/DDBJ whole genome shotgun (WGS) entry which is preliminary data.</text>
</comment>
<dbReference type="InParanoid" id="A0A545AR37"/>
<feature type="domain" description="Methyltransferase" evidence="1">
    <location>
        <begin position="46"/>
        <end position="144"/>
    </location>
</feature>
<keyword evidence="2" id="KW-0808">Transferase</keyword>
<dbReference type="AlphaFoldDB" id="A0A545AR37"/>